<evidence type="ECO:0000256" key="1">
    <source>
        <dbReference type="ARBA" id="ARBA00022801"/>
    </source>
</evidence>
<reference evidence="4 5" key="1">
    <citation type="submission" date="2020-07" db="EMBL/GenBank/DDBJ databases">
        <title>Genomic Encyclopedia of Type Strains, Phase IV (KMG-V): Genome sequencing to study the core and pangenomes of soil and plant-associated prokaryotes.</title>
        <authorList>
            <person name="Whitman W."/>
        </authorList>
    </citation>
    <scope>NUCLEOTIDE SEQUENCE [LARGE SCALE GENOMIC DNA]</scope>
    <source>
        <strain evidence="4 5">RH2WT43</strain>
    </source>
</reference>
<dbReference type="InterPro" id="IPR050585">
    <property type="entry name" value="Xaa-Pro_dipeptidyl-ppase/CocE"/>
</dbReference>
<dbReference type="SUPFAM" id="SSF49785">
    <property type="entry name" value="Galactose-binding domain-like"/>
    <property type="match status" value="1"/>
</dbReference>
<dbReference type="InterPro" id="IPR008979">
    <property type="entry name" value="Galactose-bd-like_sf"/>
</dbReference>
<dbReference type="EMBL" id="JACGXL010000001">
    <property type="protein sequence ID" value="MBA8886763.1"/>
    <property type="molecule type" value="Genomic_DNA"/>
</dbReference>
<proteinExistence type="predicted"/>
<feature type="chain" id="PRO_5032569950" description="Xaa-Pro dipeptidyl-peptidase C-terminal domain-containing protein" evidence="2">
    <location>
        <begin position="30"/>
        <end position="604"/>
    </location>
</feature>
<keyword evidence="5" id="KW-1185">Reference proteome</keyword>
<dbReference type="Proteomes" id="UP000550401">
    <property type="component" value="Unassembled WGS sequence"/>
</dbReference>
<gene>
    <name evidence="4" type="ORF">FHW12_000954</name>
</gene>
<evidence type="ECO:0000313" key="4">
    <source>
        <dbReference type="EMBL" id="MBA8886763.1"/>
    </source>
</evidence>
<dbReference type="RefSeq" id="WP_182529813.1">
    <property type="nucleotide sequence ID" value="NZ_JACGXL010000001.1"/>
</dbReference>
<dbReference type="Gene3D" id="1.10.3020.10">
    <property type="entry name" value="alpha-amino acid ester hydrolase ( Helical cap domain)"/>
    <property type="match status" value="1"/>
</dbReference>
<feature type="signal peptide" evidence="2">
    <location>
        <begin position="1"/>
        <end position="29"/>
    </location>
</feature>
<sequence length="604" mass="67356">MERIASLHRHWLRALALSLAIGGFAAAQADEAPPQGDPVEFQWGVKIPLRDGVRLNATVYKPREQKGPLPCVFTLTPYISQSYHERGMYFAAHGYVFLTIDVRGRGNSEGEFTPLLQEAKDGHDVIEWLAGQSYCDGKVTMWGGSYAGYDQWASAKEFPPHLATIVPVASPKPGIDYPMQHNMFYSYDTQWLTLVSGRASQEGIFGDGTFWAAQFRRWFEAHAPFRELDRYVGNPSPHFQTWLDHPTLDAYWDSYSPTPEQYAKLSLPILSICGQYDGDQPGALAFYRDHMQYGSAQAKDRHYLIIGPWDHAGTRTPKAEVGGLKFGPASMLDMNGLHKSWYDWTMKGGSKPEFLKDKVAWYVTGEEAWRYSPSIDAITARGDSWYLDSVDARANDVFASGDLRRDKARGGKPDRYVYDPLDTSSAEWEQEDSPNGLVDQRGVMLYSGKALFYHSPLFTRDTDIAGFFKLGAWISLDQPDTDIMVGVSEVKADGSSVYLAGDSLRARYRKSLREAEPVKPGAIERYDFSRFSFVARRIAKGSRLRLMIAPMNSMYAEKNYNAGGVVSAESGKDARKVTVTLYHDAAHPSALTVPIAAASSVGGK</sequence>
<dbReference type="Pfam" id="PF08530">
    <property type="entry name" value="PepX_C"/>
    <property type="match status" value="1"/>
</dbReference>
<dbReference type="SUPFAM" id="SSF53474">
    <property type="entry name" value="alpha/beta-Hydrolases"/>
    <property type="match status" value="1"/>
</dbReference>
<evidence type="ECO:0000313" key="5">
    <source>
        <dbReference type="Proteomes" id="UP000550401"/>
    </source>
</evidence>
<accession>A0A839EVX3</accession>
<dbReference type="NCBIfam" id="TIGR00976">
    <property type="entry name" value="CocE_NonD"/>
    <property type="match status" value="1"/>
</dbReference>
<evidence type="ECO:0000256" key="2">
    <source>
        <dbReference type="SAM" id="SignalP"/>
    </source>
</evidence>
<dbReference type="PANTHER" id="PTHR43056:SF10">
    <property type="entry name" value="COCE_NOND FAMILY, PUTATIVE (AFU_ORTHOLOGUE AFUA_7G00600)-RELATED"/>
    <property type="match status" value="1"/>
</dbReference>
<dbReference type="Pfam" id="PF02129">
    <property type="entry name" value="Peptidase_S15"/>
    <property type="match status" value="1"/>
</dbReference>
<dbReference type="Gene3D" id="3.40.50.1820">
    <property type="entry name" value="alpha/beta hydrolase"/>
    <property type="match status" value="1"/>
</dbReference>
<dbReference type="PANTHER" id="PTHR43056">
    <property type="entry name" value="PEPTIDASE S9 PROLYL OLIGOPEPTIDASE"/>
    <property type="match status" value="1"/>
</dbReference>
<organism evidence="4 5">
    <name type="scientific">Dokdonella fugitiva</name>
    <dbReference type="NCBI Taxonomy" id="328517"/>
    <lineage>
        <taxon>Bacteria</taxon>
        <taxon>Pseudomonadati</taxon>
        <taxon>Pseudomonadota</taxon>
        <taxon>Gammaproteobacteria</taxon>
        <taxon>Lysobacterales</taxon>
        <taxon>Rhodanobacteraceae</taxon>
        <taxon>Dokdonella</taxon>
    </lineage>
</organism>
<dbReference type="InterPro" id="IPR029058">
    <property type="entry name" value="AB_hydrolase_fold"/>
</dbReference>
<protein>
    <recommendedName>
        <fullName evidence="3">Xaa-Pro dipeptidyl-peptidase C-terminal domain-containing protein</fullName>
    </recommendedName>
</protein>
<dbReference type="InterPro" id="IPR005674">
    <property type="entry name" value="CocE/Ser_esterase"/>
</dbReference>
<name>A0A839EVX3_9GAMM</name>
<comment type="caution">
    <text evidence="4">The sequence shown here is derived from an EMBL/GenBank/DDBJ whole genome shotgun (WGS) entry which is preliminary data.</text>
</comment>
<dbReference type="AlphaFoldDB" id="A0A839EVX3"/>
<keyword evidence="2" id="KW-0732">Signal</keyword>
<dbReference type="SMART" id="SM00939">
    <property type="entry name" value="PepX_C"/>
    <property type="match status" value="1"/>
</dbReference>
<keyword evidence="1" id="KW-0378">Hydrolase</keyword>
<dbReference type="GO" id="GO:0008239">
    <property type="term" value="F:dipeptidyl-peptidase activity"/>
    <property type="evidence" value="ECO:0007669"/>
    <property type="project" value="InterPro"/>
</dbReference>
<evidence type="ECO:0000259" key="3">
    <source>
        <dbReference type="SMART" id="SM00939"/>
    </source>
</evidence>
<feature type="domain" description="Xaa-Pro dipeptidyl-peptidase C-terminal" evidence="3">
    <location>
        <begin position="339"/>
        <end position="592"/>
    </location>
</feature>
<dbReference type="Gene3D" id="2.60.120.260">
    <property type="entry name" value="Galactose-binding domain-like"/>
    <property type="match status" value="1"/>
</dbReference>
<dbReference type="InterPro" id="IPR000383">
    <property type="entry name" value="Xaa-Pro-like_dom"/>
</dbReference>
<dbReference type="InterPro" id="IPR013736">
    <property type="entry name" value="Xaa-Pro_dipept_C"/>
</dbReference>